<reference evidence="4 5" key="1">
    <citation type="submission" date="2018-05" db="EMBL/GenBank/DDBJ databases">
        <title>Genome sequencing and assembly of the regulated plant pathogen Lachnellula willkommii and related sister species for the development of diagnostic species identification markers.</title>
        <authorList>
            <person name="Giroux E."/>
            <person name="Bilodeau G."/>
        </authorList>
    </citation>
    <scope>NUCLEOTIDE SEQUENCE [LARGE SCALE GENOMIC DNA]</scope>
    <source>
        <strain evidence="4 5">CBS 268.59</strain>
    </source>
</reference>
<sequence length="592" mass="67464">MANDEKTAYIDAELCLMNPPATLGFNGAQTKWDELLYCHAWQSNVVQYSGQFLPWHRYYMYAHEQQLKNVCNYTGGQPYWEEFLDSVASPGDPLFYLHHANLDRLWWEWQAANFSSRLYDLGGFNSPPVWWLEKKLMINVTAAQIEGFNGPEVNTTSLQHNLDMEVIVPNRTISEVMDIANDLLCYERFDQKSTISRFFVCGPQRQVPQFENRGHESAELATAIETREIEQQWTSMEEQYNHLGRRDMINSVPQHGEHYPASLATAVLLTVTALSLSQTYSVRVLTRNTSSRHARNLTKLPNVTLIQGSQDNQKDLHRAFEGVYGAYVNTDGFTLGEKAELFYGIRAYEIARAERVTHYIWANTDYALKKAGWDEKYHWGHNDAKGRVGDLILSHGQGGMRTSLLTTGPYMDMLFDGMFVPSKQPDGSFVWANPAVDGKIPLIALDDVGAYALWILDHIEESAGMNLEIATEEVSFQDIARTFTAVTGLKAIHKHLPLEEYLPLAEPYPNAYANWAADPNAPRDESSMTWRENFSAWWRFWGEGWGADRKYGMLDRIHPTRIRSLAEWMEKVGYVGEGKSVLKNIADLKASA</sequence>
<dbReference type="PROSITE" id="PS00498">
    <property type="entry name" value="TYROSINASE_2"/>
    <property type="match status" value="1"/>
</dbReference>
<dbReference type="GO" id="GO:0016491">
    <property type="term" value="F:oxidoreductase activity"/>
    <property type="evidence" value="ECO:0007669"/>
    <property type="project" value="InterPro"/>
</dbReference>
<dbReference type="Gene3D" id="3.40.50.720">
    <property type="entry name" value="NAD(P)-binding Rossmann-like Domain"/>
    <property type="match status" value="1"/>
</dbReference>
<keyword evidence="5" id="KW-1185">Reference proteome</keyword>
<dbReference type="GO" id="GO:0005634">
    <property type="term" value="C:nucleus"/>
    <property type="evidence" value="ECO:0007669"/>
    <property type="project" value="TreeGrafter"/>
</dbReference>
<dbReference type="InterPro" id="IPR008922">
    <property type="entry name" value="Di-copper_centre_dom_sf"/>
</dbReference>
<organism evidence="4 5">
    <name type="scientific">Lachnellula suecica</name>
    <dbReference type="NCBI Taxonomy" id="602035"/>
    <lineage>
        <taxon>Eukaryota</taxon>
        <taxon>Fungi</taxon>
        <taxon>Dikarya</taxon>
        <taxon>Ascomycota</taxon>
        <taxon>Pezizomycotina</taxon>
        <taxon>Leotiomycetes</taxon>
        <taxon>Helotiales</taxon>
        <taxon>Lachnaceae</taxon>
        <taxon>Lachnellula</taxon>
    </lineage>
</organism>
<dbReference type="InterPro" id="IPR002227">
    <property type="entry name" value="Tyrosinase_Cu-bd"/>
</dbReference>
<comment type="similarity">
    <text evidence="1">Belongs to the NmrA-type oxidoreductase family.</text>
</comment>
<evidence type="ECO:0000256" key="2">
    <source>
        <dbReference type="ARBA" id="ARBA00022857"/>
    </source>
</evidence>
<dbReference type="Gene3D" id="3.90.25.10">
    <property type="entry name" value="UDP-galactose 4-epimerase, domain 1"/>
    <property type="match status" value="1"/>
</dbReference>
<dbReference type="OrthoDB" id="300709at2759"/>
<dbReference type="SUPFAM" id="SSF48056">
    <property type="entry name" value="Di-copper centre-containing domain"/>
    <property type="match status" value="1"/>
</dbReference>
<dbReference type="EMBL" id="QGMK01001831">
    <property type="protein sequence ID" value="TVY64171.1"/>
    <property type="molecule type" value="Genomic_DNA"/>
</dbReference>
<accession>A0A8T9BXW5</accession>
<dbReference type="SUPFAM" id="SSF51735">
    <property type="entry name" value="NAD(P)-binding Rossmann-fold domains"/>
    <property type="match status" value="1"/>
</dbReference>
<dbReference type="PANTHER" id="PTHR42748">
    <property type="entry name" value="NITROGEN METABOLITE REPRESSION PROTEIN NMRA FAMILY MEMBER"/>
    <property type="match status" value="1"/>
</dbReference>
<dbReference type="InterPro" id="IPR036291">
    <property type="entry name" value="NAD(P)-bd_dom_sf"/>
</dbReference>
<dbReference type="PANTHER" id="PTHR42748:SF14">
    <property type="entry name" value="SNOAL-LIKE DOMAIN-CONTAINING PROTEIN"/>
    <property type="match status" value="1"/>
</dbReference>
<dbReference type="AlphaFoldDB" id="A0A8T9BXW5"/>
<evidence type="ECO:0000313" key="4">
    <source>
        <dbReference type="EMBL" id="TVY64171.1"/>
    </source>
</evidence>
<dbReference type="Gene3D" id="1.10.1280.10">
    <property type="entry name" value="Di-copper center containing domain from catechol oxidase"/>
    <property type="match status" value="2"/>
</dbReference>
<gene>
    <name evidence="4" type="primary">NMRAL1_0</name>
    <name evidence="4" type="ORF">LSUE1_G007096</name>
</gene>
<dbReference type="Pfam" id="PF00264">
    <property type="entry name" value="Tyrosinase"/>
    <property type="match status" value="2"/>
</dbReference>
<name>A0A8T9BXW5_9HELO</name>
<feature type="domain" description="Tyrosinase copper-binding" evidence="3">
    <location>
        <begin position="92"/>
        <end position="103"/>
    </location>
</feature>
<dbReference type="InterPro" id="IPR051164">
    <property type="entry name" value="NmrA-like_oxidored"/>
</dbReference>
<evidence type="ECO:0000256" key="1">
    <source>
        <dbReference type="ARBA" id="ARBA00006328"/>
    </source>
</evidence>
<comment type="caution">
    <text evidence="4">The sequence shown here is derived from an EMBL/GenBank/DDBJ whole genome shotgun (WGS) entry which is preliminary data.</text>
</comment>
<protein>
    <submittedName>
        <fullName evidence="4">NmrA-like family domain-containing protein</fullName>
    </submittedName>
</protein>
<evidence type="ECO:0000313" key="5">
    <source>
        <dbReference type="Proteomes" id="UP000469558"/>
    </source>
</evidence>
<proteinExistence type="inferred from homology"/>
<evidence type="ECO:0000259" key="3">
    <source>
        <dbReference type="PROSITE" id="PS00498"/>
    </source>
</evidence>
<dbReference type="InterPro" id="IPR008030">
    <property type="entry name" value="NmrA-like"/>
</dbReference>
<dbReference type="Pfam" id="PF05368">
    <property type="entry name" value="NmrA"/>
    <property type="match status" value="1"/>
</dbReference>
<keyword evidence="2" id="KW-0521">NADP</keyword>
<dbReference type="Proteomes" id="UP000469558">
    <property type="component" value="Unassembled WGS sequence"/>
</dbReference>